<dbReference type="HOGENOM" id="CLU_3325127_0_0_0"/>
<comment type="caution">
    <text evidence="1">The sequence shown here is derived from an EMBL/GenBank/DDBJ whole genome shotgun (WGS) entry which is preliminary data.</text>
</comment>
<sequence length="38" mass="4493">MLRNLVVPQRKIEVIRRRQFGANVLEFQGHREIDCAEA</sequence>
<dbReference type="STRING" id="314230.DSM3645_09947"/>
<accession>A3ZLT0</accession>
<name>A3ZLT0_9BACT</name>
<reference evidence="1 2" key="1">
    <citation type="submission" date="2006-02" db="EMBL/GenBank/DDBJ databases">
        <authorList>
            <person name="Amann R."/>
            <person name="Ferriera S."/>
            <person name="Johnson J."/>
            <person name="Kravitz S."/>
            <person name="Halpern A."/>
            <person name="Remington K."/>
            <person name="Beeson K."/>
            <person name="Tran B."/>
            <person name="Rogers Y.-H."/>
            <person name="Friedman R."/>
            <person name="Venter J.C."/>
        </authorList>
    </citation>
    <scope>NUCLEOTIDE SEQUENCE [LARGE SCALE GENOMIC DNA]</scope>
    <source>
        <strain evidence="1 2">DSM 3645</strain>
    </source>
</reference>
<dbReference type="AlphaFoldDB" id="A3ZLT0"/>
<organism evidence="1 2">
    <name type="scientific">Blastopirellula marina DSM 3645</name>
    <dbReference type="NCBI Taxonomy" id="314230"/>
    <lineage>
        <taxon>Bacteria</taxon>
        <taxon>Pseudomonadati</taxon>
        <taxon>Planctomycetota</taxon>
        <taxon>Planctomycetia</taxon>
        <taxon>Pirellulales</taxon>
        <taxon>Pirellulaceae</taxon>
        <taxon>Blastopirellula</taxon>
    </lineage>
</organism>
<gene>
    <name evidence="1" type="ORF">DSM3645_09947</name>
</gene>
<dbReference type="Proteomes" id="UP000004358">
    <property type="component" value="Unassembled WGS sequence"/>
</dbReference>
<evidence type="ECO:0000313" key="2">
    <source>
        <dbReference type="Proteomes" id="UP000004358"/>
    </source>
</evidence>
<proteinExistence type="predicted"/>
<protein>
    <submittedName>
        <fullName evidence="1">Uncharacterized protein</fullName>
    </submittedName>
</protein>
<dbReference type="EMBL" id="AANZ01000001">
    <property type="protein sequence ID" value="EAQ82713.1"/>
    <property type="molecule type" value="Genomic_DNA"/>
</dbReference>
<evidence type="ECO:0000313" key="1">
    <source>
        <dbReference type="EMBL" id="EAQ82713.1"/>
    </source>
</evidence>